<evidence type="ECO:0000256" key="2">
    <source>
        <dbReference type="ARBA" id="ARBA00005792"/>
    </source>
</evidence>
<dbReference type="PANTHER" id="PTHR12430">
    <property type="entry name" value="MITOCHONDRIAL IMPORT RECEPTOR SUBUNIT TOM20"/>
    <property type="match status" value="1"/>
</dbReference>
<dbReference type="GO" id="GO:0016031">
    <property type="term" value="P:tRNA import into mitochondrion"/>
    <property type="evidence" value="ECO:0007669"/>
    <property type="project" value="TreeGrafter"/>
</dbReference>
<feature type="domain" description="SET" evidence="16">
    <location>
        <begin position="162"/>
        <end position="443"/>
    </location>
</feature>
<evidence type="ECO:0000256" key="7">
    <source>
        <dbReference type="ARBA" id="ARBA00022787"/>
    </source>
</evidence>
<dbReference type="PROSITE" id="PS50865">
    <property type="entry name" value="ZF_MYND_2"/>
    <property type="match status" value="1"/>
</dbReference>
<keyword evidence="11" id="KW-0496">Mitochondrion</keyword>
<evidence type="ECO:0008006" key="20">
    <source>
        <dbReference type="Google" id="ProtNLM"/>
    </source>
</evidence>
<accession>A0A0B7NDA6</accession>
<dbReference type="SUPFAM" id="SSF47157">
    <property type="entry name" value="Mitochondrial import receptor subunit Tom20"/>
    <property type="match status" value="1"/>
</dbReference>
<evidence type="ECO:0000256" key="14">
    <source>
        <dbReference type="SAM" id="MobiDB-lite"/>
    </source>
</evidence>
<dbReference type="GO" id="GO:0030150">
    <property type="term" value="P:protein import into mitochondrial matrix"/>
    <property type="evidence" value="ECO:0007669"/>
    <property type="project" value="TreeGrafter"/>
</dbReference>
<dbReference type="Gene3D" id="1.10.220.160">
    <property type="match status" value="1"/>
</dbReference>
<keyword evidence="7" id="KW-1000">Mitochondrion outer membrane</keyword>
<dbReference type="STRING" id="35722.A0A0B7NDA6"/>
<dbReference type="InterPro" id="IPR002056">
    <property type="entry name" value="MAS20"/>
</dbReference>
<evidence type="ECO:0000256" key="10">
    <source>
        <dbReference type="ARBA" id="ARBA00022989"/>
    </source>
</evidence>
<dbReference type="InterPro" id="IPR002893">
    <property type="entry name" value="Znf_MYND"/>
</dbReference>
<dbReference type="PANTHER" id="PTHR12430:SF0">
    <property type="entry name" value="TRANSLOCASE OF OUTER MITOCHONDRIAL MEMBRANE 20"/>
    <property type="match status" value="1"/>
</dbReference>
<dbReference type="SUPFAM" id="SSF144232">
    <property type="entry name" value="HIT/MYND zinc finger-like"/>
    <property type="match status" value="1"/>
</dbReference>
<dbReference type="OrthoDB" id="2154253at2759"/>
<evidence type="ECO:0000259" key="16">
    <source>
        <dbReference type="PROSITE" id="PS50280"/>
    </source>
</evidence>
<dbReference type="Gene3D" id="6.10.140.2220">
    <property type="match status" value="1"/>
</dbReference>
<evidence type="ECO:0000256" key="5">
    <source>
        <dbReference type="ARBA" id="ARBA00022723"/>
    </source>
</evidence>
<feature type="compositionally biased region" description="Basic residues" evidence="14">
    <location>
        <begin position="37"/>
        <end position="46"/>
    </location>
</feature>
<gene>
    <name evidence="18" type="primary">PARPA_07436.1 scaffold 27627</name>
</gene>
<evidence type="ECO:0000256" key="1">
    <source>
        <dbReference type="ARBA" id="ARBA00004572"/>
    </source>
</evidence>
<reference evidence="18 19" key="1">
    <citation type="submission" date="2014-09" db="EMBL/GenBank/DDBJ databases">
        <authorList>
            <person name="Ellenberger Sabrina"/>
        </authorList>
    </citation>
    <scope>NUCLEOTIDE SEQUENCE [LARGE SCALE GENOMIC DNA]</scope>
    <source>
        <strain evidence="18 19">CBS 412.66</strain>
    </source>
</reference>
<keyword evidence="6 13" id="KW-0863">Zinc-finger</keyword>
<feature type="transmembrane region" description="Helical" evidence="15">
    <location>
        <begin position="6"/>
        <end position="25"/>
    </location>
</feature>
<evidence type="ECO:0000256" key="4">
    <source>
        <dbReference type="ARBA" id="ARBA00022692"/>
    </source>
</evidence>
<keyword evidence="3" id="KW-0813">Transport</keyword>
<dbReference type="GO" id="GO:0006605">
    <property type="term" value="P:protein targeting"/>
    <property type="evidence" value="ECO:0007669"/>
    <property type="project" value="InterPro"/>
</dbReference>
<dbReference type="Gene3D" id="2.170.270.10">
    <property type="entry name" value="SET domain"/>
    <property type="match status" value="1"/>
</dbReference>
<name>A0A0B7NDA6_9FUNG</name>
<dbReference type="InterPro" id="IPR046341">
    <property type="entry name" value="SET_dom_sf"/>
</dbReference>
<dbReference type="InterPro" id="IPR023392">
    <property type="entry name" value="Tom20_dom_sf"/>
</dbReference>
<dbReference type="PROSITE" id="PS50280">
    <property type="entry name" value="SET"/>
    <property type="match status" value="1"/>
</dbReference>
<sequence>MKPSTIALISTAVAASFGIGLLIYYDSKRRSDPQFKKQQKRERKRAAKQEKLKKEQEVSSVETLIASVLKAVDEEDFPESSQEKEAYFMEKVALGETLCKEGRDNDAVLPFYKALKIYPVPLELIMIYQKTVPEKVFRILVNLMAVEQQKRQSDFYNHFPPANLGIKLLPIKEGEKTTHKLVADRDFNQGEVLYVEAPLVSALNPQLEGIYCNLCMKKLTDDGKIECTNCDQVAFCSKECEIKANQQYHTFLCSNSKIGSDNKAMEFNTVTKTNNVKYPQMIAQFLSSMVAEELENSKLGKDAPHYSAWDHIERFNQQEVEASETTSKETSMIKDLLASKVPGIDEFLTDEIYLLLKGKLNENAFEIPASDLNTEKSAEPARLLNIESTGLGSSLYKISTFVGKSESLDDSNVLFEFKDNSNILTATAAKDIKKNDEIRAFYV</sequence>
<keyword evidence="10 15" id="KW-1133">Transmembrane helix</keyword>
<protein>
    <recommendedName>
        <fullName evidence="20">MYND-type domain-containing protein</fullName>
    </recommendedName>
</protein>
<evidence type="ECO:0000313" key="19">
    <source>
        <dbReference type="Proteomes" id="UP000054107"/>
    </source>
</evidence>
<comment type="subcellular location">
    <subcellularLocation>
        <location evidence="1">Mitochondrion outer membrane</location>
        <topology evidence="1">Single-pass membrane protein</topology>
    </subcellularLocation>
</comment>
<dbReference type="Proteomes" id="UP000054107">
    <property type="component" value="Unassembled WGS sequence"/>
</dbReference>
<evidence type="ECO:0000256" key="8">
    <source>
        <dbReference type="ARBA" id="ARBA00022833"/>
    </source>
</evidence>
<evidence type="ECO:0000259" key="17">
    <source>
        <dbReference type="PROSITE" id="PS50865"/>
    </source>
</evidence>
<dbReference type="Gene3D" id="1.20.960.10">
    <property type="entry name" value="Mitochondrial outer membrane translocase complex, subunit Tom20 domain"/>
    <property type="match status" value="1"/>
</dbReference>
<evidence type="ECO:0000256" key="9">
    <source>
        <dbReference type="ARBA" id="ARBA00022927"/>
    </source>
</evidence>
<dbReference type="GO" id="GO:0005742">
    <property type="term" value="C:mitochondrial outer membrane translocase complex"/>
    <property type="evidence" value="ECO:0007669"/>
    <property type="project" value="InterPro"/>
</dbReference>
<dbReference type="AlphaFoldDB" id="A0A0B7NDA6"/>
<dbReference type="GO" id="GO:0008270">
    <property type="term" value="F:zinc ion binding"/>
    <property type="evidence" value="ECO:0007669"/>
    <property type="project" value="UniProtKB-KW"/>
</dbReference>
<keyword evidence="12 15" id="KW-0472">Membrane</keyword>
<comment type="similarity">
    <text evidence="2">Belongs to the Tom20 family.</text>
</comment>
<organism evidence="18 19">
    <name type="scientific">Parasitella parasitica</name>
    <dbReference type="NCBI Taxonomy" id="35722"/>
    <lineage>
        <taxon>Eukaryota</taxon>
        <taxon>Fungi</taxon>
        <taxon>Fungi incertae sedis</taxon>
        <taxon>Mucoromycota</taxon>
        <taxon>Mucoromycotina</taxon>
        <taxon>Mucoromycetes</taxon>
        <taxon>Mucorales</taxon>
        <taxon>Mucorineae</taxon>
        <taxon>Mucoraceae</taxon>
        <taxon>Parasitella</taxon>
    </lineage>
</organism>
<evidence type="ECO:0000256" key="12">
    <source>
        <dbReference type="ARBA" id="ARBA00023136"/>
    </source>
</evidence>
<evidence type="ECO:0000256" key="13">
    <source>
        <dbReference type="PROSITE-ProRule" id="PRU00134"/>
    </source>
</evidence>
<dbReference type="PRINTS" id="PR00351">
    <property type="entry name" value="OM20RECEPTOR"/>
</dbReference>
<evidence type="ECO:0000256" key="15">
    <source>
        <dbReference type="SAM" id="Phobius"/>
    </source>
</evidence>
<keyword evidence="4 15" id="KW-0812">Transmembrane</keyword>
<dbReference type="GO" id="GO:0030943">
    <property type="term" value="F:mitochondrion targeting sequence binding"/>
    <property type="evidence" value="ECO:0007669"/>
    <property type="project" value="TreeGrafter"/>
</dbReference>
<dbReference type="InterPro" id="IPR001214">
    <property type="entry name" value="SET_dom"/>
</dbReference>
<proteinExistence type="inferred from homology"/>
<keyword evidence="19" id="KW-1185">Reference proteome</keyword>
<evidence type="ECO:0000256" key="3">
    <source>
        <dbReference type="ARBA" id="ARBA00022448"/>
    </source>
</evidence>
<dbReference type="GO" id="GO:0008320">
    <property type="term" value="F:protein transmembrane transporter activity"/>
    <property type="evidence" value="ECO:0007669"/>
    <property type="project" value="TreeGrafter"/>
</dbReference>
<evidence type="ECO:0000313" key="18">
    <source>
        <dbReference type="EMBL" id="CEP13375.1"/>
    </source>
</evidence>
<feature type="region of interest" description="Disordered" evidence="14">
    <location>
        <begin position="31"/>
        <end position="54"/>
    </location>
</feature>
<dbReference type="Pfam" id="PF02064">
    <property type="entry name" value="MAS20"/>
    <property type="match status" value="1"/>
</dbReference>
<evidence type="ECO:0000256" key="11">
    <source>
        <dbReference type="ARBA" id="ARBA00023128"/>
    </source>
</evidence>
<evidence type="ECO:0000256" key="6">
    <source>
        <dbReference type="ARBA" id="ARBA00022771"/>
    </source>
</evidence>
<dbReference type="SUPFAM" id="SSF82199">
    <property type="entry name" value="SET domain"/>
    <property type="match status" value="1"/>
</dbReference>
<keyword evidence="5" id="KW-0479">Metal-binding</keyword>
<dbReference type="EMBL" id="LN729576">
    <property type="protein sequence ID" value="CEP13375.1"/>
    <property type="molecule type" value="Genomic_DNA"/>
</dbReference>
<dbReference type="GO" id="GO:0006886">
    <property type="term" value="P:intracellular protein transport"/>
    <property type="evidence" value="ECO:0007669"/>
    <property type="project" value="InterPro"/>
</dbReference>
<keyword evidence="9" id="KW-0653">Protein transport</keyword>
<dbReference type="PROSITE" id="PS01360">
    <property type="entry name" value="ZF_MYND_1"/>
    <property type="match status" value="1"/>
</dbReference>
<feature type="domain" description="MYND-type" evidence="17">
    <location>
        <begin position="212"/>
        <end position="253"/>
    </location>
</feature>
<keyword evidence="8" id="KW-0862">Zinc</keyword>